<feature type="signal peptide" evidence="1">
    <location>
        <begin position="1"/>
        <end position="17"/>
    </location>
</feature>
<dbReference type="EMBL" id="JAPEVA010000142">
    <property type="protein sequence ID" value="KAJ4397998.1"/>
    <property type="molecule type" value="Genomic_DNA"/>
</dbReference>
<keyword evidence="3" id="KW-1185">Reference proteome</keyword>
<sequence length="364" mass="40282">MRILAISTIFQLALVSARVAQPWVDGYNASITYTNVSTAGDVTVATGPVCPIPFPNANPDVWNKNKCRGEKFYDAFHDTKEGAGRLFKPPRDTSESPYTATSDLTKWGWMDAAIKPSYDDFKKIWGVDDILRKLGLSDKATKNGGTIQMLRVTHGNGDENSGGFGSTPYNKQLKYTADSHEYPVSGSEYHFAFDPSGVLMALDRKSPQFAGNERNPKVQGDDLPELGAFSDIAWLKWKEVTGNFPSTMRYFLTLAITNPETRSLLGTVLTREEECEVPAWPGLEVDAGTDEGYALLGTYQTGDLQTPVMGRRKSRSPNTLAFSYFLIQHKDTLGNLRISKIHIFKQAIARFPGPCMLLEVEKAS</sequence>
<name>A0A9W8Z7D8_9PLEO</name>
<accession>A0A9W8Z7D8</accession>
<evidence type="ECO:0000313" key="2">
    <source>
        <dbReference type="EMBL" id="KAJ4397998.1"/>
    </source>
</evidence>
<organism evidence="2 3">
    <name type="scientific">Didymella pomorum</name>
    <dbReference type="NCBI Taxonomy" id="749634"/>
    <lineage>
        <taxon>Eukaryota</taxon>
        <taxon>Fungi</taxon>
        <taxon>Dikarya</taxon>
        <taxon>Ascomycota</taxon>
        <taxon>Pezizomycotina</taxon>
        <taxon>Dothideomycetes</taxon>
        <taxon>Pleosporomycetidae</taxon>
        <taxon>Pleosporales</taxon>
        <taxon>Pleosporineae</taxon>
        <taxon>Didymellaceae</taxon>
        <taxon>Didymella</taxon>
    </lineage>
</organism>
<gene>
    <name evidence="2" type="ORF">N0V91_010525</name>
</gene>
<keyword evidence="1" id="KW-0732">Signal</keyword>
<feature type="chain" id="PRO_5040943536" evidence="1">
    <location>
        <begin position="18"/>
        <end position="364"/>
    </location>
</feature>
<dbReference type="OrthoDB" id="5337308at2759"/>
<evidence type="ECO:0000256" key="1">
    <source>
        <dbReference type="SAM" id="SignalP"/>
    </source>
</evidence>
<reference evidence="2" key="1">
    <citation type="submission" date="2022-10" db="EMBL/GenBank/DDBJ databases">
        <title>Tapping the CABI collections for fungal endophytes: first genome assemblies for Collariella, Neodidymelliopsis, Ascochyta clinopodiicola, Didymella pomorum, Didymosphaeria variabile, Neocosmospora piperis and Neocucurbitaria cava.</title>
        <authorList>
            <person name="Hill R."/>
        </authorList>
    </citation>
    <scope>NUCLEOTIDE SEQUENCE</scope>
    <source>
        <strain evidence="2">IMI 355091</strain>
    </source>
</reference>
<dbReference type="Proteomes" id="UP001140510">
    <property type="component" value="Unassembled WGS sequence"/>
</dbReference>
<proteinExistence type="predicted"/>
<evidence type="ECO:0000313" key="3">
    <source>
        <dbReference type="Proteomes" id="UP001140510"/>
    </source>
</evidence>
<protein>
    <submittedName>
        <fullName evidence="2">Uncharacterized protein</fullName>
    </submittedName>
</protein>
<comment type="caution">
    <text evidence="2">The sequence shown here is derived from an EMBL/GenBank/DDBJ whole genome shotgun (WGS) entry which is preliminary data.</text>
</comment>
<dbReference type="AlphaFoldDB" id="A0A9W8Z7D8"/>